<sequence length="100" mass="10447">MSRHLDRHPGMGLVLRMAVALRGLLRCVGVLLLACVWVPCVAGWNATVGTVAAIGFWSLGALLSVGGISWSPRWTARTGAVAALLGVSGCVLPLLPAMLW</sequence>
<dbReference type="Proteomes" id="UP000220246">
    <property type="component" value="Unassembled WGS sequence"/>
</dbReference>
<proteinExistence type="predicted"/>
<keyword evidence="1" id="KW-0472">Membrane</keyword>
<dbReference type="RefSeq" id="WP_083520573.1">
    <property type="nucleotide sequence ID" value="NZ_PDEA01000001.1"/>
</dbReference>
<protein>
    <submittedName>
        <fullName evidence="2">DUF3325 domain-containing protein</fullName>
    </submittedName>
</protein>
<dbReference type="GeneID" id="80800147"/>
<reference evidence="3" key="1">
    <citation type="submission" date="2017-09" db="EMBL/GenBank/DDBJ databases">
        <title>FDA dAtabase for Regulatory Grade micrObial Sequences (FDA-ARGOS): Supporting development and validation of Infectious Disease Dx tests.</title>
        <authorList>
            <person name="Minogue T."/>
            <person name="Wolcott M."/>
            <person name="Wasieloski L."/>
            <person name="Aguilar W."/>
            <person name="Moore D."/>
            <person name="Tallon L."/>
            <person name="Sadzewicz L."/>
            <person name="Ott S."/>
            <person name="Zhao X."/>
            <person name="Nagaraj S."/>
            <person name="Vavikolanu K."/>
            <person name="Aluvathingal J."/>
            <person name="Nadendla S."/>
            <person name="Sichtig H."/>
        </authorList>
    </citation>
    <scope>NUCLEOTIDE SEQUENCE [LARGE SCALE GENOMIC DNA]</scope>
    <source>
        <strain evidence="3">FDAARGOS_394</strain>
    </source>
</reference>
<keyword evidence="3" id="KW-1185">Reference proteome</keyword>
<gene>
    <name evidence="2" type="ORF">CRM82_06025</name>
</gene>
<keyword evidence="1" id="KW-1133">Transmembrane helix</keyword>
<dbReference type="STRING" id="1219032.GCA_001515545_03326"/>
<feature type="transmembrane region" description="Helical" evidence="1">
    <location>
        <begin position="50"/>
        <end position="68"/>
    </location>
</feature>
<feature type="transmembrane region" description="Helical" evidence="1">
    <location>
        <begin position="80"/>
        <end position="99"/>
    </location>
</feature>
<evidence type="ECO:0000313" key="2">
    <source>
        <dbReference type="EMBL" id="PEH88215.1"/>
    </source>
</evidence>
<dbReference type="AlphaFoldDB" id="A0A2A7USC0"/>
<name>A0A2A7USC0_COMTR</name>
<accession>A0A2A7USC0</accession>
<keyword evidence="1" id="KW-0812">Transmembrane</keyword>
<dbReference type="InterPro" id="IPR021762">
    <property type="entry name" value="DUF3325"/>
</dbReference>
<comment type="caution">
    <text evidence="2">The sequence shown here is derived from an EMBL/GenBank/DDBJ whole genome shotgun (WGS) entry which is preliminary data.</text>
</comment>
<evidence type="ECO:0000313" key="3">
    <source>
        <dbReference type="Proteomes" id="UP000220246"/>
    </source>
</evidence>
<dbReference type="EMBL" id="PDEA01000001">
    <property type="protein sequence ID" value="PEH88215.1"/>
    <property type="molecule type" value="Genomic_DNA"/>
</dbReference>
<feature type="transmembrane region" description="Helical" evidence="1">
    <location>
        <begin position="21"/>
        <end position="44"/>
    </location>
</feature>
<evidence type="ECO:0000256" key="1">
    <source>
        <dbReference type="SAM" id="Phobius"/>
    </source>
</evidence>
<dbReference type="Pfam" id="PF11804">
    <property type="entry name" value="DUF3325"/>
    <property type="match status" value="1"/>
</dbReference>
<organism evidence="2 3">
    <name type="scientific">Comamonas terrigena</name>
    <dbReference type="NCBI Taxonomy" id="32013"/>
    <lineage>
        <taxon>Bacteria</taxon>
        <taxon>Pseudomonadati</taxon>
        <taxon>Pseudomonadota</taxon>
        <taxon>Betaproteobacteria</taxon>
        <taxon>Burkholderiales</taxon>
        <taxon>Comamonadaceae</taxon>
        <taxon>Comamonas</taxon>
    </lineage>
</organism>